<dbReference type="PANTHER" id="PTHR37694">
    <property type="entry name" value="SLR8022 PROTEIN"/>
    <property type="match status" value="1"/>
</dbReference>
<dbReference type="RefSeq" id="WP_145177298.1">
    <property type="nucleotide sequence ID" value="NZ_CP061538.1"/>
</dbReference>
<accession>A0A7H2BK13</accession>
<evidence type="ECO:0000313" key="3">
    <source>
        <dbReference type="Proteomes" id="UP000516421"/>
    </source>
</evidence>
<dbReference type="Pfam" id="PF07883">
    <property type="entry name" value="Cupin_2"/>
    <property type="match status" value="1"/>
</dbReference>
<dbReference type="InterPro" id="IPR013096">
    <property type="entry name" value="Cupin_2"/>
</dbReference>
<dbReference type="Gene3D" id="2.60.120.10">
    <property type="entry name" value="Jelly Rolls"/>
    <property type="match status" value="1"/>
</dbReference>
<evidence type="ECO:0000313" key="2">
    <source>
        <dbReference type="EMBL" id="QNV40009.1"/>
    </source>
</evidence>
<dbReference type="PANTHER" id="PTHR37694:SF1">
    <property type="entry name" value="SLR8022 PROTEIN"/>
    <property type="match status" value="1"/>
</dbReference>
<dbReference type="InterPro" id="IPR014710">
    <property type="entry name" value="RmlC-like_jellyroll"/>
</dbReference>
<reference evidence="2 3" key="1">
    <citation type="submission" date="2020-09" db="EMBL/GenBank/DDBJ databases">
        <title>Investigation of environmental microbe.</title>
        <authorList>
            <person name="Ou Y."/>
            <person name="Kang Q."/>
        </authorList>
    </citation>
    <scope>NUCLEOTIDE SEQUENCE [LARGE SCALE GENOMIC DNA]</scope>
    <source>
        <strain evidence="2 3">KJZ-9</strain>
    </source>
</reference>
<sequence length="111" mass="11997">MSSTPMSESQVAAGVFEELPLEQEATKSQVVFNNEKIRQVSFAMDTNQVLTEHSAPRAVIVNILQGKIEFTVGGTANVVVPGDVIYLAPNDRHAVKALEPSRFSLTLVDVA</sequence>
<dbReference type="InterPro" id="IPR011051">
    <property type="entry name" value="RmlC_Cupin_sf"/>
</dbReference>
<keyword evidence="3" id="KW-1185">Reference proteome</keyword>
<feature type="domain" description="Cupin type-2" evidence="1">
    <location>
        <begin position="47"/>
        <end position="104"/>
    </location>
</feature>
<dbReference type="Proteomes" id="UP000516421">
    <property type="component" value="Chromosome"/>
</dbReference>
<gene>
    <name evidence="2" type="ORF">IDM48_00665</name>
</gene>
<dbReference type="AlphaFoldDB" id="A0A7H2BK13"/>
<dbReference type="KEGG" id="rama:IDM48_00665"/>
<dbReference type="EMBL" id="CP061538">
    <property type="protein sequence ID" value="QNV40009.1"/>
    <property type="molecule type" value="Genomic_DNA"/>
</dbReference>
<dbReference type="SUPFAM" id="SSF51182">
    <property type="entry name" value="RmlC-like cupins"/>
    <property type="match status" value="1"/>
</dbReference>
<dbReference type="CDD" id="cd02230">
    <property type="entry name" value="cupin_HP0902-like"/>
    <property type="match status" value="1"/>
</dbReference>
<organism evidence="2 3">
    <name type="scientific">Rothia amarae</name>
    <dbReference type="NCBI Taxonomy" id="169480"/>
    <lineage>
        <taxon>Bacteria</taxon>
        <taxon>Bacillati</taxon>
        <taxon>Actinomycetota</taxon>
        <taxon>Actinomycetes</taxon>
        <taxon>Micrococcales</taxon>
        <taxon>Micrococcaceae</taxon>
        <taxon>Rothia</taxon>
    </lineage>
</organism>
<evidence type="ECO:0000259" key="1">
    <source>
        <dbReference type="Pfam" id="PF07883"/>
    </source>
</evidence>
<protein>
    <submittedName>
        <fullName evidence="2">Cupin domain-containing protein</fullName>
    </submittedName>
</protein>
<proteinExistence type="predicted"/>
<name>A0A7H2BK13_9MICC</name>